<sequence length="433" mass="47155">MKSLDRFTEPLLEFGSKLAAFKPLEILRDAFMLAFPLTIFGSITLIIANFPFLANLIGEDAAGTLNALLGPASTATMSIAAIFLCLGIGYYYSKDKECDPIFGAAIALAAFLLVTPMEMNVDLEAGGQMLVSNIFNIDRLGARGMFVAMIGAYFASFLYCFFTKKNWTIKMPSSVPPAVSKSFAALIPAVITLTVFLLIRIGFMYTPWGNVHDFIYQIVQAPLVSLGRGLGATILAILAIQFLWFFGLHGQIIVNSVLDPIWNTLTLENLEAFQSGAQIPNIVTKQFIEIFTVGIGGSGMTLGAVILMIFFCKSKQLKQIGRLAAPAGIFNVNEPVIFGMPIVLNPTIFIPWVVAPIINVIIVYFAMSAGLVPYTTGITVPWTTPIFLSGMLATNSWQGGVVQLVELVVVALCWFPFLKSLDRQNVKIEAETE</sequence>
<reference evidence="1" key="1">
    <citation type="submission" date="2019-04" db="EMBL/GenBank/DDBJ databases">
        <title>Microbes associate with the intestines of laboratory mice.</title>
        <authorList>
            <person name="Navarre W."/>
            <person name="Wong E."/>
            <person name="Huang K."/>
            <person name="Tropini C."/>
            <person name="Ng K."/>
            <person name="Yu B."/>
        </authorList>
    </citation>
    <scope>NUCLEOTIDE SEQUENCE</scope>
    <source>
        <strain evidence="1">NM09_H32</strain>
    </source>
</reference>
<keyword evidence="2" id="KW-1185">Reference proteome</keyword>
<proteinExistence type="predicted"/>
<comment type="caution">
    <text evidence="1">The sequence shown here is derived from an EMBL/GenBank/DDBJ whole genome shotgun (WGS) entry which is preliminary data.</text>
</comment>
<protein>
    <submittedName>
        <fullName evidence="1">PTS cellobiose transporter subunit IIC</fullName>
        <ecNumber evidence="1">2.7.1.205</ecNumber>
    </submittedName>
</protein>
<name>A0AC61R889_9FIRM</name>
<dbReference type="Proteomes" id="UP000308836">
    <property type="component" value="Unassembled WGS sequence"/>
</dbReference>
<evidence type="ECO:0000313" key="2">
    <source>
        <dbReference type="Proteomes" id="UP000308836"/>
    </source>
</evidence>
<keyword evidence="1" id="KW-0808">Transferase</keyword>
<accession>A0AC61R889</accession>
<gene>
    <name evidence="1" type="primary">celB</name>
    <name evidence="1" type="ORF">E5336_05170</name>
</gene>
<organism evidence="1 2">
    <name type="scientific">Dubosiella muris</name>
    <dbReference type="NCBI Taxonomy" id="3038133"/>
    <lineage>
        <taxon>Bacteria</taxon>
        <taxon>Bacillati</taxon>
        <taxon>Bacillota</taxon>
        <taxon>Erysipelotrichia</taxon>
        <taxon>Erysipelotrichales</taxon>
        <taxon>Erysipelotrichaceae</taxon>
        <taxon>Dubosiella</taxon>
    </lineage>
</organism>
<dbReference type="EC" id="2.7.1.205" evidence="1"/>
<dbReference type="EMBL" id="SRYG01000008">
    <property type="protein sequence ID" value="TGY66238.1"/>
    <property type="molecule type" value="Genomic_DNA"/>
</dbReference>
<evidence type="ECO:0000313" key="1">
    <source>
        <dbReference type="EMBL" id="TGY66238.1"/>
    </source>
</evidence>